<comment type="caution">
    <text evidence="3">The sequence shown here is derived from an EMBL/GenBank/DDBJ whole genome shotgun (WGS) entry which is preliminary data.</text>
</comment>
<evidence type="ECO:0000313" key="3">
    <source>
        <dbReference type="EMBL" id="PEG37650.1"/>
    </source>
</evidence>
<proteinExistence type="predicted"/>
<reference evidence="2" key="3">
    <citation type="submission" date="2020-02" db="EMBL/GenBank/DDBJ databases">
        <authorList>
            <person name="Matsumoto Y."/>
            <person name="Motooka D."/>
            <person name="Nakamura S."/>
        </authorList>
    </citation>
    <scope>NUCLEOTIDE SEQUENCE</scope>
    <source>
        <strain evidence="2">JCM 6377</strain>
    </source>
</reference>
<evidence type="ECO:0000256" key="1">
    <source>
        <dbReference type="SAM" id="Phobius"/>
    </source>
</evidence>
<dbReference type="NCBIfam" id="NF041247">
    <property type="entry name" value="UsfY"/>
    <property type="match status" value="1"/>
</dbReference>
<keyword evidence="4" id="KW-1185">Reference proteome</keyword>
<feature type="transmembrane region" description="Helical" evidence="1">
    <location>
        <begin position="25"/>
        <end position="49"/>
    </location>
</feature>
<keyword evidence="1" id="KW-0812">Transmembrane</keyword>
<sequence length="112" mass="12392">MADTRDPIDHFRTTHQHAGESFIDLYCWPGLLSIALGVISLIGSVASIAYQRHEWVPTTGIVGVLAIAGGVAWLVLEHHRVLRIERRWLAEHPDRAAGHHGHARLTDHSAAQ</sequence>
<feature type="transmembrane region" description="Helical" evidence="1">
    <location>
        <begin position="55"/>
        <end position="76"/>
    </location>
</feature>
<gene>
    <name evidence="3" type="ORF">CQY20_15655</name>
    <name evidence="2" type="ORF">MAGR_70990</name>
</gene>
<reference evidence="3 4" key="1">
    <citation type="submission" date="2017-10" db="EMBL/GenBank/DDBJ databases">
        <title>The new phylogeny of genus Mycobacterium.</title>
        <authorList>
            <person name="Tortoli E."/>
            <person name="Trovato A."/>
            <person name="Cirillo D.M."/>
        </authorList>
    </citation>
    <scope>NUCLEOTIDE SEQUENCE [LARGE SCALE GENOMIC DNA]</scope>
    <source>
        <strain evidence="3 4">CCUG37673</strain>
    </source>
</reference>
<dbReference type="EMBL" id="PDCP01000025">
    <property type="protein sequence ID" value="PEG37650.1"/>
    <property type="molecule type" value="Genomic_DNA"/>
</dbReference>
<name>A0A2A7N1E9_MYCAG</name>
<evidence type="ECO:0000313" key="5">
    <source>
        <dbReference type="Proteomes" id="UP000465302"/>
    </source>
</evidence>
<dbReference type="AlphaFoldDB" id="A0A2A7N1E9"/>
<accession>A0A2A7N1E9</accession>
<dbReference type="Proteomes" id="UP000465302">
    <property type="component" value="Unassembled WGS sequence"/>
</dbReference>
<dbReference type="InterPro" id="IPR049606">
    <property type="entry name" value="UsfY-like"/>
</dbReference>
<dbReference type="RefSeq" id="WP_097940991.1">
    <property type="nucleotide sequence ID" value="NZ_BLKS01000004.1"/>
</dbReference>
<keyword evidence="1" id="KW-1133">Transmembrane helix</keyword>
<evidence type="ECO:0000313" key="4">
    <source>
        <dbReference type="Proteomes" id="UP000220914"/>
    </source>
</evidence>
<reference evidence="2 5" key="2">
    <citation type="journal article" date="2019" name="Emerg. Microbes Infect.">
        <title>Comprehensive subspecies identification of 175 nontuberculous mycobacteria species based on 7547 genomic profiles.</title>
        <authorList>
            <person name="Matsumoto Y."/>
            <person name="Kinjo T."/>
            <person name="Motooka D."/>
            <person name="Nabeya D."/>
            <person name="Jung N."/>
            <person name="Uechi K."/>
            <person name="Horii T."/>
            <person name="Iida T."/>
            <person name="Fujita J."/>
            <person name="Nakamura S."/>
        </authorList>
    </citation>
    <scope>NUCLEOTIDE SEQUENCE [LARGE SCALE GENOMIC DNA]</scope>
    <source>
        <strain evidence="2 5">JCM 6377</strain>
    </source>
</reference>
<organism evidence="3 4">
    <name type="scientific">Mycolicibacterium agri</name>
    <name type="common">Mycobacterium agri</name>
    <dbReference type="NCBI Taxonomy" id="36811"/>
    <lineage>
        <taxon>Bacteria</taxon>
        <taxon>Bacillati</taxon>
        <taxon>Actinomycetota</taxon>
        <taxon>Actinomycetes</taxon>
        <taxon>Mycobacteriales</taxon>
        <taxon>Mycobacteriaceae</taxon>
        <taxon>Mycolicibacterium</taxon>
    </lineage>
</organism>
<keyword evidence="1" id="KW-0472">Membrane</keyword>
<dbReference type="Proteomes" id="UP000220914">
    <property type="component" value="Unassembled WGS sequence"/>
</dbReference>
<dbReference type="OrthoDB" id="4741344at2"/>
<evidence type="ECO:0000313" key="2">
    <source>
        <dbReference type="EMBL" id="GFG55658.1"/>
    </source>
</evidence>
<dbReference type="EMBL" id="BLKS01000004">
    <property type="protein sequence ID" value="GFG55658.1"/>
    <property type="molecule type" value="Genomic_DNA"/>
</dbReference>
<protein>
    <submittedName>
        <fullName evidence="3">UsfY protein</fullName>
    </submittedName>
</protein>